<feature type="compositionally biased region" description="Acidic residues" evidence="1">
    <location>
        <begin position="654"/>
        <end position="668"/>
    </location>
</feature>
<dbReference type="AlphaFoldDB" id="A0A9P7Y3P3"/>
<reference evidence="2" key="1">
    <citation type="submission" date="2021-06" db="EMBL/GenBank/DDBJ databases">
        <title>Genome Sequence of Mortierella hyaline Strain SCG-10, a Cold-Adapted, Nitrate-Reducing Fungus Isolated from Soil in Minnesota, USA.</title>
        <authorList>
            <person name="Aldossari N."/>
        </authorList>
    </citation>
    <scope>NUCLEOTIDE SEQUENCE</scope>
    <source>
        <strain evidence="2">SCG-10</strain>
    </source>
</reference>
<evidence type="ECO:0000313" key="3">
    <source>
        <dbReference type="Proteomes" id="UP000707451"/>
    </source>
</evidence>
<keyword evidence="3" id="KW-1185">Reference proteome</keyword>
<feature type="compositionally biased region" description="Low complexity" evidence="1">
    <location>
        <begin position="194"/>
        <end position="210"/>
    </location>
</feature>
<feature type="compositionally biased region" description="Polar residues" evidence="1">
    <location>
        <begin position="266"/>
        <end position="275"/>
    </location>
</feature>
<feature type="compositionally biased region" description="Low complexity" evidence="1">
    <location>
        <begin position="606"/>
        <end position="615"/>
    </location>
</feature>
<gene>
    <name evidence="2" type="ORF">KI688_005901</name>
</gene>
<name>A0A9P7Y3P3_9FUNG</name>
<dbReference type="EMBL" id="JAHRHY010000002">
    <property type="protein sequence ID" value="KAG9071688.1"/>
    <property type="molecule type" value="Genomic_DNA"/>
</dbReference>
<organism evidence="2 3">
    <name type="scientific">Linnemannia hyalina</name>
    <dbReference type="NCBI Taxonomy" id="64524"/>
    <lineage>
        <taxon>Eukaryota</taxon>
        <taxon>Fungi</taxon>
        <taxon>Fungi incertae sedis</taxon>
        <taxon>Mucoromycota</taxon>
        <taxon>Mortierellomycotina</taxon>
        <taxon>Mortierellomycetes</taxon>
        <taxon>Mortierellales</taxon>
        <taxon>Mortierellaceae</taxon>
        <taxon>Linnemannia</taxon>
    </lineage>
</organism>
<feature type="region of interest" description="Disordered" evidence="1">
    <location>
        <begin position="601"/>
        <end position="668"/>
    </location>
</feature>
<feature type="region of interest" description="Disordered" evidence="1">
    <location>
        <begin position="191"/>
        <end position="217"/>
    </location>
</feature>
<sequence>MENGQDEGVASVSMSSRAKALITESIFPAKDFLKYGFSETISYLLAIAGSCVGVPPSILDYLQAMSADLYKERREFILQNANKNIKQIAQEFFEVFDLSNKQTALDALHTSLYSTDYTELTKLLKENDFKEWATHYFSQAKKRKKMSVQNIVDKERNKLQIAGVVQGSRFIESGMGLLAPEEDRIAASTLANRPPSTLTSSSSTSLPPSTYTAPQQDEEHMFSVAEGVPLCVTGEHDKRATPLLTRLSSDTRPSRSFTFPSSSSSVETKNPSTEHSPTEPETDADASEVQIVCSRAKSTPFYDLIAYVFQKVKKKPAVLPSFIPGGLSSNHKELYKAALDELRKPGPVQAKKDVLVMLSGIINTVVPSGRCFSLSKTIVTSSQLTPVDPNSDTHKAVKEVLERLLNALYPSLEKDRYADPQFVQLQKTIWQGLCHAVDLKQTVSGMATGELISKSSTDARQLAEAEFGSTTSSVSGRKVDMSLRIQVDNQWRSEIAVFEFKTASASQHICDIQQKKSVRLNAAILMDLEERGLDLTRHYPIIAEGKGLSMDFYALRRHGDVLGAGRATEHLRRFSIDVTDTLAQSNATPFNDDDYDYYEQEETPMSSPLSNTRPRPSTPPPRKRSNPFILFSPANKNKRNHGRRRSQAEKKDELDYEDEDDDEYDGHD</sequence>
<proteinExistence type="predicted"/>
<protein>
    <submittedName>
        <fullName evidence="2">Uncharacterized protein</fullName>
    </submittedName>
</protein>
<feature type="region of interest" description="Disordered" evidence="1">
    <location>
        <begin position="243"/>
        <end position="288"/>
    </location>
</feature>
<comment type="caution">
    <text evidence="2">The sequence shown here is derived from an EMBL/GenBank/DDBJ whole genome shotgun (WGS) entry which is preliminary data.</text>
</comment>
<accession>A0A9P7Y3P3</accession>
<evidence type="ECO:0000313" key="2">
    <source>
        <dbReference type="EMBL" id="KAG9071688.1"/>
    </source>
</evidence>
<feature type="compositionally biased region" description="Low complexity" evidence="1">
    <location>
        <begin position="254"/>
        <end position="265"/>
    </location>
</feature>
<dbReference type="OrthoDB" id="2442475at2759"/>
<feature type="compositionally biased region" description="Basic residues" evidence="1">
    <location>
        <begin position="636"/>
        <end position="645"/>
    </location>
</feature>
<evidence type="ECO:0000256" key="1">
    <source>
        <dbReference type="SAM" id="MobiDB-lite"/>
    </source>
</evidence>
<dbReference type="Proteomes" id="UP000707451">
    <property type="component" value="Unassembled WGS sequence"/>
</dbReference>